<feature type="region of interest" description="Disordered" evidence="1">
    <location>
        <begin position="156"/>
        <end position="179"/>
    </location>
</feature>
<dbReference type="EMBL" id="BDIP01001381">
    <property type="protein sequence ID" value="GIQ84288.1"/>
    <property type="molecule type" value="Genomic_DNA"/>
</dbReference>
<feature type="compositionally biased region" description="Basic and acidic residues" evidence="1">
    <location>
        <begin position="237"/>
        <end position="272"/>
    </location>
</feature>
<proteinExistence type="predicted"/>
<evidence type="ECO:0000313" key="3">
    <source>
        <dbReference type="Proteomes" id="UP000265618"/>
    </source>
</evidence>
<accession>A0A9K3CVW6</accession>
<keyword evidence="3" id="KW-1185">Reference proteome</keyword>
<feature type="region of interest" description="Disordered" evidence="1">
    <location>
        <begin position="1"/>
        <end position="52"/>
    </location>
</feature>
<evidence type="ECO:0000256" key="1">
    <source>
        <dbReference type="SAM" id="MobiDB-lite"/>
    </source>
</evidence>
<sequence>TLNGLHRDNESAFAEEDSPSTTAAKSAHTTPQMQRARERDNELERERAKSHRELLERVAATEEQRSEREAELGVAVEGNARRRVRIRTLQNSILSSQGDLTNARSTAASVEGELAEYRARLRETGALRSSLAEQVASAEADAERAYTQLSMSQATLSQLTPSQDRVSEAEAGADAAEQELSQAESMISLCKGDVEAELAQAEAEVLGRVMPEIESLEASLSAVRSEVQTRMASSDEIAQRSELSDAQARRAEAEAARDKALRDAAAVTERDSKRGRRQSAAVNQNETDVTRASADVVAMSDDLIAAEHEVEEERERAEGVKAQAALAREKMKTLTAQLQSERERCGKELRESERELQRLERERDRAKARARESETDAKEGEQKALEATLLAENKARMHADLVQRSHGAAASLNEKRTQEDTLLRERCKPATASRDDLGALRDLEAQYAARAMEVEREMAQAEVSLSDTMRTEAAAWDRERQDMQRRIAEALASTRQTQGGAGHPF</sequence>
<feature type="compositionally biased region" description="Basic and acidic residues" evidence="1">
    <location>
        <begin position="1"/>
        <end position="10"/>
    </location>
</feature>
<dbReference type="AlphaFoldDB" id="A0A9K3CVW6"/>
<feature type="compositionally biased region" description="Basic and acidic residues" evidence="1">
    <location>
        <begin position="35"/>
        <end position="52"/>
    </location>
</feature>
<feature type="region of interest" description="Disordered" evidence="1">
    <location>
        <begin position="338"/>
        <end position="382"/>
    </location>
</feature>
<protein>
    <submittedName>
        <fullName evidence="2">Uncharacterized protein</fullName>
    </submittedName>
</protein>
<feature type="region of interest" description="Disordered" evidence="1">
    <location>
        <begin position="232"/>
        <end position="293"/>
    </location>
</feature>
<reference evidence="2 3" key="1">
    <citation type="journal article" date="2018" name="PLoS ONE">
        <title>The draft genome of Kipferlia bialata reveals reductive genome evolution in fornicate parasites.</title>
        <authorList>
            <person name="Tanifuji G."/>
            <person name="Takabayashi S."/>
            <person name="Kume K."/>
            <person name="Takagi M."/>
            <person name="Nakayama T."/>
            <person name="Kamikawa R."/>
            <person name="Inagaki Y."/>
            <person name="Hashimoto T."/>
        </authorList>
    </citation>
    <scope>NUCLEOTIDE SEQUENCE [LARGE SCALE GENOMIC DNA]</scope>
    <source>
        <strain evidence="2">NY0173</strain>
    </source>
</reference>
<name>A0A9K3CVW6_9EUKA</name>
<comment type="caution">
    <text evidence="2">The sequence shown here is derived from an EMBL/GenBank/DDBJ whole genome shotgun (WGS) entry which is preliminary data.</text>
</comment>
<feature type="compositionally biased region" description="Low complexity" evidence="1">
    <location>
        <begin position="169"/>
        <end position="179"/>
    </location>
</feature>
<dbReference type="Proteomes" id="UP000265618">
    <property type="component" value="Unassembled WGS sequence"/>
</dbReference>
<feature type="compositionally biased region" description="Basic and acidic residues" evidence="1">
    <location>
        <begin position="340"/>
        <end position="382"/>
    </location>
</feature>
<feature type="compositionally biased region" description="Polar residues" evidence="1">
    <location>
        <begin position="19"/>
        <end position="33"/>
    </location>
</feature>
<organism evidence="2 3">
    <name type="scientific">Kipferlia bialata</name>
    <dbReference type="NCBI Taxonomy" id="797122"/>
    <lineage>
        <taxon>Eukaryota</taxon>
        <taxon>Metamonada</taxon>
        <taxon>Carpediemonas-like organisms</taxon>
        <taxon>Kipferlia</taxon>
    </lineage>
</organism>
<gene>
    <name evidence="2" type="ORF">KIPB_005749</name>
</gene>
<feature type="non-terminal residue" evidence="2">
    <location>
        <position position="1"/>
    </location>
</feature>
<evidence type="ECO:0000313" key="2">
    <source>
        <dbReference type="EMBL" id="GIQ84288.1"/>
    </source>
</evidence>